<dbReference type="SUPFAM" id="SSF55326">
    <property type="entry name" value="PurM N-terminal domain-like"/>
    <property type="match status" value="1"/>
</dbReference>
<dbReference type="GO" id="GO:0000287">
    <property type="term" value="F:magnesium ion binding"/>
    <property type="evidence" value="ECO:0007669"/>
    <property type="project" value="UniProtKB-UniRule"/>
</dbReference>
<dbReference type="GO" id="GO:0009030">
    <property type="term" value="F:thiamine-phosphate kinase activity"/>
    <property type="evidence" value="ECO:0007669"/>
    <property type="project" value="UniProtKB-UniRule"/>
</dbReference>
<keyword evidence="2 6" id="KW-0418">Kinase</keyword>
<dbReference type="PANTHER" id="PTHR30270">
    <property type="entry name" value="THIAMINE-MONOPHOSPHATE KINASE"/>
    <property type="match status" value="1"/>
</dbReference>
<dbReference type="InterPro" id="IPR016188">
    <property type="entry name" value="PurM-like_N"/>
</dbReference>
<dbReference type="AlphaFoldDB" id="A0A363UL94"/>
<dbReference type="Gene3D" id="3.90.650.10">
    <property type="entry name" value="PurM-like C-terminal domain"/>
    <property type="match status" value="1"/>
</dbReference>
<dbReference type="OrthoDB" id="9802811at2"/>
<feature type="binding site" evidence="2">
    <location>
        <position position="355"/>
    </location>
    <ligand>
        <name>substrate</name>
    </ligand>
</feature>
<comment type="pathway">
    <text evidence="2">Cofactor biosynthesis; thiamine diphosphate biosynthesis; thiamine diphosphate from thiamine phosphate: step 1/1.</text>
</comment>
<name>A0A363UL94_9GAMM</name>
<feature type="binding site" evidence="2">
    <location>
        <position position="143"/>
    </location>
    <ligand>
        <name>Mg(2+)</name>
        <dbReference type="ChEBI" id="CHEBI:18420"/>
        <label>2</label>
    </ligand>
</feature>
<feature type="binding site" evidence="2">
    <location>
        <position position="126"/>
    </location>
    <ligand>
        <name>Mg(2+)</name>
        <dbReference type="ChEBI" id="CHEBI:18420"/>
        <label>3</label>
    </ligand>
</feature>
<dbReference type="InterPro" id="IPR036921">
    <property type="entry name" value="PurM-like_N_sf"/>
</dbReference>
<feature type="binding site" evidence="2">
    <location>
        <position position="141"/>
    </location>
    <ligand>
        <name>Mg(2+)</name>
        <dbReference type="ChEBI" id="CHEBI:18420"/>
        <label>4</label>
    </ligand>
</feature>
<dbReference type="EC" id="2.7.4.16" evidence="2"/>
<dbReference type="InterPro" id="IPR006283">
    <property type="entry name" value="ThiL-like"/>
</dbReference>
<dbReference type="GO" id="GO:0009229">
    <property type="term" value="P:thiamine diphosphate biosynthetic process"/>
    <property type="evidence" value="ECO:0007669"/>
    <property type="project" value="UniProtKB-UniRule"/>
</dbReference>
<dbReference type="CDD" id="cd02194">
    <property type="entry name" value="ThiL"/>
    <property type="match status" value="1"/>
</dbReference>
<dbReference type="GO" id="GO:0005524">
    <property type="term" value="F:ATP binding"/>
    <property type="evidence" value="ECO:0007669"/>
    <property type="project" value="UniProtKB-UniRule"/>
</dbReference>
<dbReference type="Pfam" id="PF02769">
    <property type="entry name" value="AIRS_C"/>
    <property type="match status" value="1"/>
</dbReference>
<protein>
    <recommendedName>
        <fullName evidence="2">Thiamine-monophosphate kinase</fullName>
        <shortName evidence="2">TMP kinase</shortName>
        <shortName evidence="2">Thiamine-phosphate kinase</shortName>
        <ecNumber evidence="2">2.7.4.16</ecNumber>
    </recommendedName>
</protein>
<dbReference type="EMBL" id="QEQK01000006">
    <property type="protein sequence ID" value="PWN56167.1"/>
    <property type="molecule type" value="Genomic_DNA"/>
</dbReference>
<comment type="caution">
    <text evidence="6">The sequence shown here is derived from an EMBL/GenBank/DDBJ whole genome shotgun (WGS) entry which is preliminary data.</text>
</comment>
<feature type="binding site" evidence="2">
    <location>
        <position position="218"/>
    </location>
    <ligand>
        <name>Mg(2+)</name>
        <dbReference type="ChEBI" id="CHEBI:18420"/>
        <label>1</label>
    </ligand>
</feature>
<sequence length="413" mass="42948">MVCRGVARDYPCRRPAGQPGLRTSRPPLGADRSGGAGHFAAGHLRADAGFRNPVPRHHHRRCGTGPTIRRPGQSPLYQWRTRPRCASGPCGGGQGCKTVTGEFELIARHFKRPARSAEVRIGIGDDAAALTPAPGATLLVTTDTLVVGRHFRPDVPADALGWKAAMVNLSDLAAMGGTPRWLTLALTLPEADDAWVAAFADGFRAAAEQVEAELVGGDITRGPLTIGVTALGETLDAPLTRGAAQAGDQLWLTGTTGQAAAAVAGLAAGVTPDASLLTRLDRPQARCAAGRAARGLAHAAIDVSDGVLADLDHLLKASRLGARLDADALRPTAAMQALADSLGEAPAPWIWTGGDDYELLVAVPPERAQTLASIWAEQGLAPLCIGELVDAPGLQWQGDAPTIDPVSSGFRHF</sequence>
<evidence type="ECO:0000256" key="2">
    <source>
        <dbReference type="HAMAP-Rule" id="MF_02128"/>
    </source>
</evidence>
<keyword evidence="1 2" id="KW-0784">Thiamine biosynthesis</keyword>
<feature type="domain" description="PurM-like N-terminal" evidence="4">
    <location>
        <begin position="124"/>
        <end position="233"/>
    </location>
</feature>
<evidence type="ECO:0000313" key="7">
    <source>
        <dbReference type="Proteomes" id="UP000251800"/>
    </source>
</evidence>
<feature type="binding site" evidence="2">
    <location>
        <position position="150"/>
    </location>
    <ligand>
        <name>substrate</name>
    </ligand>
</feature>
<evidence type="ECO:0000256" key="1">
    <source>
        <dbReference type="ARBA" id="ARBA00022977"/>
    </source>
</evidence>
<dbReference type="SUPFAM" id="SSF56042">
    <property type="entry name" value="PurM C-terminal domain-like"/>
    <property type="match status" value="1"/>
</dbReference>
<feature type="binding site" evidence="2">
    <location>
        <position position="410"/>
    </location>
    <ligand>
        <name>substrate</name>
    </ligand>
</feature>
<dbReference type="PANTHER" id="PTHR30270:SF0">
    <property type="entry name" value="THIAMINE-MONOPHOSPHATE KINASE"/>
    <property type="match status" value="1"/>
</dbReference>
<dbReference type="HAMAP" id="MF_02128">
    <property type="entry name" value="TMP_kinase"/>
    <property type="match status" value="1"/>
</dbReference>
<keyword evidence="2" id="KW-0460">Magnesium</keyword>
<feature type="binding site" evidence="2">
    <location>
        <position position="171"/>
    </location>
    <ligand>
        <name>Mg(2+)</name>
        <dbReference type="ChEBI" id="CHEBI:18420"/>
        <label>4</label>
    </ligand>
</feature>
<feature type="binding site" evidence="2">
    <location>
        <position position="304"/>
    </location>
    <ligand>
        <name>ATP</name>
        <dbReference type="ChEBI" id="CHEBI:30616"/>
    </ligand>
</feature>
<keyword evidence="2" id="KW-0547">Nucleotide-binding</keyword>
<comment type="similarity">
    <text evidence="2">Belongs to the thiamine-monophosphate kinase family.</text>
</comment>
<dbReference type="UniPathway" id="UPA00060">
    <property type="reaction ID" value="UER00142"/>
</dbReference>
<comment type="function">
    <text evidence="2">Catalyzes the ATP-dependent phosphorylation of thiamine-monophosphate (TMP) to form thiamine-pyrophosphate (TPP), the active form of vitamin B1.</text>
</comment>
<dbReference type="Proteomes" id="UP000251800">
    <property type="component" value="Unassembled WGS sequence"/>
</dbReference>
<feature type="binding site" evidence="2">
    <location>
        <position position="305"/>
    </location>
    <ligand>
        <name>Mg(2+)</name>
        <dbReference type="ChEBI" id="CHEBI:18420"/>
        <label>5</label>
    </ligand>
</feature>
<keyword evidence="7" id="KW-1185">Reference proteome</keyword>
<dbReference type="GO" id="GO:0009228">
    <property type="term" value="P:thiamine biosynthetic process"/>
    <property type="evidence" value="ECO:0007669"/>
    <property type="project" value="UniProtKB-KW"/>
</dbReference>
<dbReference type="InterPro" id="IPR010918">
    <property type="entry name" value="PurM-like_C_dom"/>
</dbReference>
<feature type="binding site" evidence="2">
    <location>
        <position position="142"/>
    </location>
    <ligand>
        <name>Mg(2+)</name>
        <dbReference type="ChEBI" id="CHEBI:18420"/>
        <label>1</label>
    </ligand>
</feature>
<gene>
    <name evidence="2 6" type="primary">thiL</name>
    <name evidence="6" type="ORF">DEH80_07790</name>
</gene>
<evidence type="ECO:0000256" key="3">
    <source>
        <dbReference type="SAM" id="MobiDB-lite"/>
    </source>
</evidence>
<feature type="binding site" evidence="2">
    <location>
        <position position="171"/>
    </location>
    <ligand>
        <name>Mg(2+)</name>
        <dbReference type="ChEBI" id="CHEBI:18420"/>
        <label>2</label>
    </ligand>
</feature>
<evidence type="ECO:0000259" key="5">
    <source>
        <dbReference type="Pfam" id="PF02769"/>
    </source>
</evidence>
<proteinExistence type="inferred from homology"/>
<feature type="region of interest" description="Disordered" evidence="3">
    <location>
        <begin position="14"/>
        <end position="37"/>
    </location>
</feature>
<organism evidence="6 7">
    <name type="scientific">Abyssibacter profundi</name>
    <dbReference type="NCBI Taxonomy" id="2182787"/>
    <lineage>
        <taxon>Bacteria</taxon>
        <taxon>Pseudomonadati</taxon>
        <taxon>Pseudomonadota</taxon>
        <taxon>Gammaproteobacteria</taxon>
        <taxon>Chromatiales</taxon>
        <taxon>Oceanococcaceae</taxon>
        <taxon>Abyssibacter</taxon>
    </lineage>
</organism>
<feature type="region of interest" description="Disordered" evidence="3">
    <location>
        <begin position="49"/>
        <end position="75"/>
    </location>
</feature>
<feature type="binding site" evidence="2">
    <location>
        <position position="171"/>
    </location>
    <ligand>
        <name>Mg(2+)</name>
        <dbReference type="ChEBI" id="CHEBI:18420"/>
        <label>3</label>
    </ligand>
</feature>
<feature type="binding site" evidence="2">
    <location>
        <position position="241"/>
    </location>
    <ligand>
        <name>ATP</name>
        <dbReference type="ChEBI" id="CHEBI:30616"/>
    </ligand>
</feature>
<keyword evidence="2" id="KW-0479">Metal-binding</keyword>
<accession>A0A363UL94</accession>
<dbReference type="Pfam" id="PF00586">
    <property type="entry name" value="AIRS"/>
    <property type="match status" value="1"/>
</dbReference>
<evidence type="ECO:0000259" key="4">
    <source>
        <dbReference type="Pfam" id="PF00586"/>
    </source>
</evidence>
<evidence type="ECO:0000313" key="6">
    <source>
        <dbReference type="EMBL" id="PWN56167.1"/>
    </source>
</evidence>
<dbReference type="InterPro" id="IPR036676">
    <property type="entry name" value="PurM-like_C_sf"/>
</dbReference>
<feature type="binding site" evidence="2">
    <location>
        <begin position="217"/>
        <end position="218"/>
    </location>
    <ligand>
        <name>ATP</name>
        <dbReference type="ChEBI" id="CHEBI:30616"/>
    </ligand>
</feature>
<reference evidence="6 7" key="1">
    <citation type="submission" date="2018-05" db="EMBL/GenBank/DDBJ databases">
        <title>Abyssibacter profundi OUC007T gen. nov., sp. nov, a marine bacterium isolated from seawater of the Mariana Trench.</title>
        <authorList>
            <person name="Zhou S."/>
        </authorList>
    </citation>
    <scope>NUCLEOTIDE SEQUENCE [LARGE SCALE GENOMIC DNA]</scope>
    <source>
        <strain evidence="6 7">OUC007</strain>
    </source>
</reference>
<keyword evidence="2" id="KW-0067">ATP-binding</keyword>
<comment type="caution">
    <text evidence="2">Lacks conserved residue(s) required for the propagation of feature annotation.</text>
</comment>
<feature type="binding site" evidence="2">
    <location>
        <position position="143"/>
    </location>
    <ligand>
        <name>Mg(2+)</name>
        <dbReference type="ChEBI" id="CHEBI:18420"/>
        <label>1</label>
    </ligand>
</feature>
<feature type="binding site" evidence="2">
    <location>
        <position position="302"/>
    </location>
    <ligand>
        <name>Mg(2+)</name>
        <dbReference type="ChEBI" id="CHEBI:18420"/>
        <label>3</label>
    </ligand>
</feature>
<feature type="domain" description="PurM-like C-terminal" evidence="5">
    <location>
        <begin position="245"/>
        <end position="394"/>
    </location>
</feature>
<keyword evidence="2" id="KW-0808">Transferase</keyword>
<dbReference type="NCBIfam" id="TIGR01379">
    <property type="entry name" value="thiL"/>
    <property type="match status" value="1"/>
</dbReference>
<comment type="catalytic activity">
    <reaction evidence="2">
        <text>thiamine phosphate + ATP = thiamine diphosphate + ADP</text>
        <dbReference type="Rhea" id="RHEA:15913"/>
        <dbReference type="ChEBI" id="CHEBI:30616"/>
        <dbReference type="ChEBI" id="CHEBI:37575"/>
        <dbReference type="ChEBI" id="CHEBI:58937"/>
        <dbReference type="ChEBI" id="CHEBI:456216"/>
        <dbReference type="EC" id="2.7.4.16"/>
    </reaction>
</comment>
<comment type="miscellaneous">
    <text evidence="2">Reaction mechanism of ThiL seems to utilize a direct, inline transfer of the gamma-phosphate of ATP to TMP rather than a phosphorylated enzyme intermediate.</text>
</comment>
<feature type="binding site" evidence="2">
    <location>
        <position position="126"/>
    </location>
    <ligand>
        <name>Mg(2+)</name>
        <dbReference type="ChEBI" id="CHEBI:18420"/>
        <label>4</label>
    </ligand>
</feature>
<dbReference type="Gene3D" id="3.30.1330.10">
    <property type="entry name" value="PurM-like, N-terminal domain"/>
    <property type="match status" value="1"/>
</dbReference>